<reference evidence="3 4" key="1">
    <citation type="submission" date="2018-01" db="EMBL/GenBank/DDBJ databases">
        <title>Lactibacter flavus gen. nov., sp. nov., a novel bacterium of the family Propionibacteriaceae isolated from raw milk and dairy products.</title>
        <authorList>
            <person name="Wenning M."/>
            <person name="Breitenwieser F."/>
            <person name="Huptas C."/>
            <person name="von Neubeck M."/>
            <person name="Busse H.-J."/>
            <person name="Scherer S."/>
        </authorList>
    </citation>
    <scope>NUCLEOTIDE SEQUENCE [LARGE SCALE GENOMIC DNA]</scope>
    <source>
        <strain evidence="3 4">VG341</strain>
    </source>
</reference>
<dbReference type="InterPro" id="IPR002372">
    <property type="entry name" value="PQQ_rpt_dom"/>
</dbReference>
<dbReference type="AlphaFoldDB" id="A0A4Q2EII3"/>
<proteinExistence type="predicted"/>
<dbReference type="Gene3D" id="2.130.10.10">
    <property type="entry name" value="YVTN repeat-like/Quinoprotein amine dehydrogenase"/>
    <property type="match status" value="1"/>
</dbReference>
<dbReference type="SUPFAM" id="SSF50998">
    <property type="entry name" value="Quinoprotein alcohol dehydrogenase-like"/>
    <property type="match status" value="1"/>
</dbReference>
<dbReference type="PANTHER" id="PTHR34512">
    <property type="entry name" value="CELL SURFACE PROTEIN"/>
    <property type="match status" value="1"/>
</dbReference>
<comment type="caution">
    <text evidence="3">The sequence shown here is derived from an EMBL/GenBank/DDBJ whole genome shotgun (WGS) entry which is preliminary data.</text>
</comment>
<sequence>MDRFGKRSTRALAGVIVIGVLALTGCGSDPITTGTRPHAGEAPAGATFDRTPIPLTQIPGYTPPGRTDDGRATRPLLGTSGEISWQVFNQDSIPLTDYSAPQPVSWGDPSDYTSIPGVLAWRGNNARTAPTYGQANLTEKKMSIAWTHDIGAVAAEGSYFPGAGWTGQPLLVNWPQATKAAMGLSAAQTADPSFTEVIYPVFDGHVYRLDLATGQETKPPMEGQWGFKGTGSIDPRGYPLLYAGQGLNQDGARSGPFEYRIFDLIQNKQVAHISGTDEVSGRKDPTGWGAFDSSALVDAHTDTLVEPGENGVIYQAKLNASFDPAAKTVSVDPSITKMTYRHPYAFQYGIESSTSAWKNLMYAGDNDGNLICWDATTLQIVWARQLSFGNDSDTTPTLGVENGRPYLYTGTSVAESGVQRQGQVAHLVKVDGLTGDVVWDHTVPTMFDFHVKGGVLATSLLGKGEVGDLVFYNVGRTTAPSEGTLLALDRVTGAVAWSRSLSKYSWSSPVLVSGTDGHQYGVFGDSDGVLHLFNPVDGRDYSTLSLGKNIEASVAVYNNMLVVASYNQKIYGIKLS</sequence>
<feature type="region of interest" description="Disordered" evidence="1">
    <location>
        <begin position="32"/>
        <end position="69"/>
    </location>
</feature>
<evidence type="ECO:0000259" key="2">
    <source>
        <dbReference type="Pfam" id="PF13360"/>
    </source>
</evidence>
<dbReference type="OrthoDB" id="105314at2"/>
<protein>
    <submittedName>
        <fullName evidence="3">Pyrrolo-quinoline quinone</fullName>
    </submittedName>
</protein>
<dbReference type="InterPro" id="IPR015943">
    <property type="entry name" value="WD40/YVTN_repeat-like_dom_sf"/>
</dbReference>
<dbReference type="InterPro" id="IPR011047">
    <property type="entry name" value="Quinoprotein_ADH-like_sf"/>
</dbReference>
<dbReference type="PROSITE" id="PS51257">
    <property type="entry name" value="PROKAR_LIPOPROTEIN"/>
    <property type="match status" value="1"/>
</dbReference>
<keyword evidence="4" id="KW-1185">Reference proteome</keyword>
<dbReference type="EMBL" id="PPCV01000003">
    <property type="protein sequence ID" value="RXW32526.1"/>
    <property type="molecule type" value="Genomic_DNA"/>
</dbReference>
<organism evidence="3 4">
    <name type="scientific">Propioniciclava flava</name>
    <dbReference type="NCBI Taxonomy" id="2072026"/>
    <lineage>
        <taxon>Bacteria</taxon>
        <taxon>Bacillati</taxon>
        <taxon>Actinomycetota</taxon>
        <taxon>Actinomycetes</taxon>
        <taxon>Propionibacteriales</taxon>
        <taxon>Propionibacteriaceae</taxon>
        <taxon>Propioniciclava</taxon>
    </lineage>
</organism>
<evidence type="ECO:0000256" key="1">
    <source>
        <dbReference type="SAM" id="MobiDB-lite"/>
    </source>
</evidence>
<gene>
    <name evidence="3" type="ORF">C1706_04990</name>
</gene>
<accession>A0A4Q2EII3</accession>
<feature type="domain" description="Pyrrolo-quinoline quinone repeat" evidence="2">
    <location>
        <begin position="359"/>
        <end position="503"/>
    </location>
</feature>
<name>A0A4Q2EII3_9ACTN</name>
<dbReference type="PANTHER" id="PTHR34512:SF30">
    <property type="entry name" value="OUTER MEMBRANE PROTEIN ASSEMBLY FACTOR BAMB"/>
    <property type="match status" value="1"/>
</dbReference>
<dbReference type="Proteomes" id="UP000290624">
    <property type="component" value="Unassembled WGS sequence"/>
</dbReference>
<evidence type="ECO:0000313" key="4">
    <source>
        <dbReference type="Proteomes" id="UP000290624"/>
    </source>
</evidence>
<dbReference type="RefSeq" id="WP_129458137.1">
    <property type="nucleotide sequence ID" value="NZ_PPCV01000003.1"/>
</dbReference>
<dbReference type="Pfam" id="PF13360">
    <property type="entry name" value="PQQ_2"/>
    <property type="match status" value="1"/>
</dbReference>
<evidence type="ECO:0000313" key="3">
    <source>
        <dbReference type="EMBL" id="RXW32526.1"/>
    </source>
</evidence>